<accession>A0A256G0E5</accession>
<dbReference type="Proteomes" id="UP000216188">
    <property type="component" value="Unassembled WGS sequence"/>
</dbReference>
<comment type="caution">
    <text evidence="1">The sequence shown here is derived from an EMBL/GenBank/DDBJ whole genome shotgun (WGS) entry which is preliminary data.</text>
</comment>
<evidence type="ECO:0000313" key="1">
    <source>
        <dbReference type="EMBL" id="OYR20552.1"/>
    </source>
</evidence>
<dbReference type="AlphaFoldDB" id="A0A256G0E5"/>
<gene>
    <name evidence="1" type="ORF">CEV34_5600</name>
</gene>
<dbReference type="GeneID" id="93110658"/>
<proteinExistence type="predicted"/>
<name>A0A256G0E5_9HYPH</name>
<dbReference type="EMBL" id="NNRM01000053">
    <property type="protein sequence ID" value="OYR20552.1"/>
    <property type="molecule type" value="Genomic_DNA"/>
</dbReference>
<sequence>MTPQFAMAANFYYLDEQPNGLWAVKETVSQNPVSLNGQLCCSLKKRDAEELIEYLNGLDEALAA</sequence>
<dbReference type="RefSeq" id="WP_094544768.1">
    <property type="nucleotide sequence ID" value="NZ_CAXURC020000002.1"/>
</dbReference>
<evidence type="ECO:0000313" key="2">
    <source>
        <dbReference type="Proteomes" id="UP000216188"/>
    </source>
</evidence>
<organism evidence="1 2">
    <name type="scientific">Brucella pseudogrignonensis</name>
    <dbReference type="NCBI Taxonomy" id="419475"/>
    <lineage>
        <taxon>Bacteria</taxon>
        <taxon>Pseudomonadati</taxon>
        <taxon>Pseudomonadota</taxon>
        <taxon>Alphaproteobacteria</taxon>
        <taxon>Hyphomicrobiales</taxon>
        <taxon>Brucellaceae</taxon>
        <taxon>Brucella/Ochrobactrum group</taxon>
        <taxon>Brucella</taxon>
    </lineage>
</organism>
<keyword evidence="2" id="KW-1185">Reference proteome</keyword>
<protein>
    <submittedName>
        <fullName evidence="1">Uncharacterized protein</fullName>
    </submittedName>
</protein>
<reference evidence="1 2" key="1">
    <citation type="submission" date="2017-07" db="EMBL/GenBank/DDBJ databases">
        <title>Phylogenetic study on the rhizospheric bacterium Ochrobactrum sp. A44.</title>
        <authorList>
            <person name="Krzyzanowska D.M."/>
            <person name="Ossowicki A."/>
            <person name="Rajewska M."/>
            <person name="Maciag T."/>
            <person name="Kaczynski Z."/>
            <person name="Czerwicka M."/>
            <person name="Jafra S."/>
        </authorList>
    </citation>
    <scope>NUCLEOTIDE SEQUENCE [LARGE SCALE GENOMIC DNA]</scope>
    <source>
        <strain evidence="1 2">CCUG 30717</strain>
    </source>
</reference>